<proteinExistence type="inferred from homology"/>
<evidence type="ECO:0000256" key="8">
    <source>
        <dbReference type="ARBA" id="ARBA00022833"/>
    </source>
</evidence>
<feature type="active site" description="Proton donor" evidence="12">
    <location>
        <position position="63"/>
    </location>
</feature>
<dbReference type="AlphaFoldDB" id="A0AAE3DP02"/>
<evidence type="ECO:0000256" key="6">
    <source>
        <dbReference type="ARBA" id="ARBA00022723"/>
    </source>
</evidence>
<reference evidence="17 18" key="1">
    <citation type="submission" date="2021-10" db="EMBL/GenBank/DDBJ databases">
        <title>Anaerobic single-cell dispensing facilitates the cultivation of human gut bacteria.</title>
        <authorList>
            <person name="Afrizal A."/>
        </authorList>
    </citation>
    <scope>NUCLEOTIDE SEQUENCE [LARGE SCALE GENOMIC DNA]</scope>
    <source>
        <strain evidence="17 18">CLA-AA-H244</strain>
    </source>
</reference>
<evidence type="ECO:0000256" key="1">
    <source>
        <dbReference type="ARBA" id="ARBA00001947"/>
    </source>
</evidence>
<dbReference type="FunFam" id="3.40.140.10:FF:000008">
    <property type="entry name" value="Cytidine deaminase"/>
    <property type="match status" value="1"/>
</dbReference>
<evidence type="ECO:0000256" key="15">
    <source>
        <dbReference type="RuleBase" id="RU364006"/>
    </source>
</evidence>
<evidence type="ECO:0000256" key="3">
    <source>
        <dbReference type="ARBA" id="ARBA00006576"/>
    </source>
</evidence>
<feature type="binding site" evidence="13">
    <location>
        <begin position="50"/>
        <end position="56"/>
    </location>
    <ligand>
        <name>substrate</name>
    </ligand>
</feature>
<evidence type="ECO:0000256" key="2">
    <source>
        <dbReference type="ARBA" id="ARBA00003949"/>
    </source>
</evidence>
<evidence type="ECO:0000256" key="7">
    <source>
        <dbReference type="ARBA" id="ARBA00022801"/>
    </source>
</evidence>
<keyword evidence="6 14" id="KW-0479">Metal-binding</keyword>
<dbReference type="PROSITE" id="PS51747">
    <property type="entry name" value="CYT_DCMP_DEAMINASES_2"/>
    <property type="match status" value="1"/>
</dbReference>
<evidence type="ECO:0000256" key="4">
    <source>
        <dbReference type="ARBA" id="ARBA00012783"/>
    </source>
</evidence>
<dbReference type="InterPro" id="IPR006262">
    <property type="entry name" value="Cyt_deam_tetra"/>
</dbReference>
<comment type="function">
    <text evidence="2 15">This enzyme scavenges exogenous and endogenous cytidine and 2'-deoxycytidine for UMP synthesis.</text>
</comment>
<evidence type="ECO:0000256" key="13">
    <source>
        <dbReference type="PIRSR" id="PIRSR606262-2"/>
    </source>
</evidence>
<dbReference type="PANTHER" id="PTHR11644:SF2">
    <property type="entry name" value="CYTIDINE DEAMINASE"/>
    <property type="match status" value="1"/>
</dbReference>
<evidence type="ECO:0000256" key="14">
    <source>
        <dbReference type="PIRSR" id="PIRSR606262-3"/>
    </source>
</evidence>
<evidence type="ECO:0000313" key="17">
    <source>
        <dbReference type="EMBL" id="MCC2168241.1"/>
    </source>
</evidence>
<comment type="cofactor">
    <cofactor evidence="1 14 15">
        <name>Zn(2+)</name>
        <dbReference type="ChEBI" id="CHEBI:29105"/>
    </cofactor>
</comment>
<dbReference type="InterPro" id="IPR016193">
    <property type="entry name" value="Cytidine_deaminase-like"/>
</dbReference>
<evidence type="ECO:0000259" key="16">
    <source>
        <dbReference type="PROSITE" id="PS51747"/>
    </source>
</evidence>
<dbReference type="GO" id="GO:0072527">
    <property type="term" value="P:pyrimidine-containing compound metabolic process"/>
    <property type="evidence" value="ECO:0007669"/>
    <property type="project" value="UniProtKB-ARBA"/>
</dbReference>
<comment type="catalytic activity">
    <reaction evidence="11 15">
        <text>cytidine + H2O + H(+) = uridine + NH4(+)</text>
        <dbReference type="Rhea" id="RHEA:16069"/>
        <dbReference type="ChEBI" id="CHEBI:15377"/>
        <dbReference type="ChEBI" id="CHEBI:15378"/>
        <dbReference type="ChEBI" id="CHEBI:16704"/>
        <dbReference type="ChEBI" id="CHEBI:17562"/>
        <dbReference type="ChEBI" id="CHEBI:28938"/>
        <dbReference type="EC" id="3.5.4.5"/>
    </reaction>
</comment>
<dbReference type="CDD" id="cd01283">
    <property type="entry name" value="cytidine_deaminase"/>
    <property type="match status" value="1"/>
</dbReference>
<evidence type="ECO:0000256" key="12">
    <source>
        <dbReference type="PIRSR" id="PIRSR606262-1"/>
    </source>
</evidence>
<comment type="catalytic activity">
    <reaction evidence="10 15">
        <text>2'-deoxycytidine + H2O + H(+) = 2'-deoxyuridine + NH4(+)</text>
        <dbReference type="Rhea" id="RHEA:13433"/>
        <dbReference type="ChEBI" id="CHEBI:15377"/>
        <dbReference type="ChEBI" id="CHEBI:15378"/>
        <dbReference type="ChEBI" id="CHEBI:15698"/>
        <dbReference type="ChEBI" id="CHEBI:16450"/>
        <dbReference type="ChEBI" id="CHEBI:28938"/>
        <dbReference type="EC" id="3.5.4.5"/>
    </reaction>
</comment>
<evidence type="ECO:0000313" key="18">
    <source>
        <dbReference type="Proteomes" id="UP001199355"/>
    </source>
</evidence>
<dbReference type="GO" id="GO:0004126">
    <property type="term" value="F:cytidine deaminase activity"/>
    <property type="evidence" value="ECO:0007669"/>
    <property type="project" value="UniProtKB-UniRule"/>
</dbReference>
<feature type="binding site" evidence="14">
    <location>
        <position position="108"/>
    </location>
    <ligand>
        <name>Zn(2+)</name>
        <dbReference type="ChEBI" id="CHEBI:29105"/>
        <note>catalytic</note>
    </ligand>
</feature>
<dbReference type="PANTHER" id="PTHR11644">
    <property type="entry name" value="CYTIDINE DEAMINASE"/>
    <property type="match status" value="1"/>
</dbReference>
<dbReference type="EC" id="3.5.4.5" evidence="4 15"/>
<name>A0AAE3DP02_9FIRM</name>
<evidence type="ECO:0000256" key="5">
    <source>
        <dbReference type="ARBA" id="ARBA00018266"/>
    </source>
</evidence>
<sequence length="158" mass="17234">MKQTQIDDALCRRLIAAALEARKRSYAPYSHYHVGAALWTQSGKLYTGCNIENAAYTPTNCAERTAFFTAVAAGERQFLAIAIAGSPAEIDENGGRKIGKLTQAAWPCGVCRQVMAEFCDPDSFFIVVAESESDYEIRTLRKLLPEGFGSGNLADCIQ</sequence>
<keyword evidence="7 15" id="KW-0378">Hydrolase</keyword>
<organism evidence="17 18">
    <name type="scientific">Gallintestinimicrobium propionicum</name>
    <dbReference type="NCBI Taxonomy" id="2981770"/>
    <lineage>
        <taxon>Bacteria</taxon>
        <taxon>Bacillati</taxon>
        <taxon>Bacillota</taxon>
        <taxon>Clostridia</taxon>
        <taxon>Lachnospirales</taxon>
        <taxon>Lachnospiraceae</taxon>
        <taxon>Gallintestinimicrobium</taxon>
    </lineage>
</organism>
<evidence type="ECO:0000256" key="11">
    <source>
        <dbReference type="ARBA" id="ARBA00049558"/>
    </source>
</evidence>
<feature type="domain" description="CMP/dCMP-type deaminase" evidence="16">
    <location>
        <begin position="9"/>
        <end position="151"/>
    </location>
</feature>
<feature type="binding site" evidence="14">
    <location>
        <position position="61"/>
    </location>
    <ligand>
        <name>Zn(2+)</name>
        <dbReference type="ChEBI" id="CHEBI:29105"/>
        <note>catalytic</note>
    </ligand>
</feature>
<dbReference type="NCBIfam" id="NF004064">
    <property type="entry name" value="PRK05578.1"/>
    <property type="match status" value="1"/>
</dbReference>
<protein>
    <recommendedName>
        <fullName evidence="5 15">Cytidine deaminase</fullName>
        <ecNumber evidence="4 15">3.5.4.5</ecNumber>
    </recommendedName>
    <alternativeName>
        <fullName evidence="9 15">Cytidine aminohydrolase</fullName>
    </alternativeName>
</protein>
<dbReference type="InterPro" id="IPR050202">
    <property type="entry name" value="Cyt/Deoxycyt_deaminase"/>
</dbReference>
<dbReference type="EMBL" id="JAJEQF010000030">
    <property type="protein sequence ID" value="MCC2168241.1"/>
    <property type="molecule type" value="Genomic_DNA"/>
</dbReference>
<dbReference type="Pfam" id="PF00383">
    <property type="entry name" value="dCMP_cyt_deam_1"/>
    <property type="match status" value="1"/>
</dbReference>
<keyword evidence="18" id="KW-1185">Reference proteome</keyword>
<dbReference type="GO" id="GO:0005829">
    <property type="term" value="C:cytosol"/>
    <property type="evidence" value="ECO:0007669"/>
    <property type="project" value="TreeGrafter"/>
</dbReference>
<dbReference type="NCBIfam" id="TIGR01354">
    <property type="entry name" value="cyt_deam_tetra"/>
    <property type="match status" value="1"/>
</dbReference>
<gene>
    <name evidence="17" type="primary">cdd</name>
    <name evidence="17" type="ORF">LKD45_11170</name>
</gene>
<dbReference type="InterPro" id="IPR002125">
    <property type="entry name" value="CMP_dCMP_dom"/>
</dbReference>
<accession>A0AAE3DP02</accession>
<evidence type="ECO:0000256" key="9">
    <source>
        <dbReference type="ARBA" id="ARBA00032005"/>
    </source>
</evidence>
<evidence type="ECO:0000256" key="10">
    <source>
        <dbReference type="ARBA" id="ARBA00049252"/>
    </source>
</evidence>
<dbReference type="GO" id="GO:0008270">
    <property type="term" value="F:zinc ion binding"/>
    <property type="evidence" value="ECO:0007669"/>
    <property type="project" value="UniProtKB-UniRule"/>
</dbReference>
<dbReference type="Gene3D" id="3.40.140.10">
    <property type="entry name" value="Cytidine Deaminase, domain 2"/>
    <property type="match status" value="1"/>
</dbReference>
<keyword evidence="8 14" id="KW-0862">Zinc</keyword>
<dbReference type="RefSeq" id="WP_308728581.1">
    <property type="nucleotide sequence ID" value="NZ_JAJEQF010000030.1"/>
</dbReference>
<comment type="similarity">
    <text evidence="3 15">Belongs to the cytidine and deoxycytidylate deaminase family.</text>
</comment>
<comment type="caution">
    <text evidence="17">The sequence shown here is derived from an EMBL/GenBank/DDBJ whole genome shotgun (WGS) entry which is preliminary data.</text>
</comment>
<dbReference type="SUPFAM" id="SSF53927">
    <property type="entry name" value="Cytidine deaminase-like"/>
    <property type="match status" value="1"/>
</dbReference>
<dbReference type="Proteomes" id="UP001199355">
    <property type="component" value="Unassembled WGS sequence"/>
</dbReference>
<feature type="binding site" evidence="14">
    <location>
        <position position="111"/>
    </location>
    <ligand>
        <name>Zn(2+)</name>
        <dbReference type="ChEBI" id="CHEBI:29105"/>
        <note>catalytic</note>
    </ligand>
</feature>
<dbReference type="GO" id="GO:0055086">
    <property type="term" value="P:nucleobase-containing small molecule metabolic process"/>
    <property type="evidence" value="ECO:0007669"/>
    <property type="project" value="UniProtKB-ARBA"/>
</dbReference>